<dbReference type="EMBL" id="CM037154">
    <property type="protein sequence ID" value="KAH7859796.1"/>
    <property type="molecule type" value="Genomic_DNA"/>
</dbReference>
<keyword evidence="2" id="KW-1185">Reference proteome</keyword>
<comment type="caution">
    <text evidence="1">The sequence shown here is derived from an EMBL/GenBank/DDBJ whole genome shotgun (WGS) entry which is preliminary data.</text>
</comment>
<name>A0ACB7Z1Y9_9ERIC</name>
<evidence type="ECO:0000313" key="2">
    <source>
        <dbReference type="Proteomes" id="UP000828048"/>
    </source>
</evidence>
<protein>
    <submittedName>
        <fullName evidence="1">Uncharacterized protein</fullName>
    </submittedName>
</protein>
<gene>
    <name evidence="1" type="ORF">Vadar_005572</name>
</gene>
<accession>A0ACB7Z1Y9</accession>
<proteinExistence type="predicted"/>
<organism evidence="1 2">
    <name type="scientific">Vaccinium darrowii</name>
    <dbReference type="NCBI Taxonomy" id="229202"/>
    <lineage>
        <taxon>Eukaryota</taxon>
        <taxon>Viridiplantae</taxon>
        <taxon>Streptophyta</taxon>
        <taxon>Embryophyta</taxon>
        <taxon>Tracheophyta</taxon>
        <taxon>Spermatophyta</taxon>
        <taxon>Magnoliopsida</taxon>
        <taxon>eudicotyledons</taxon>
        <taxon>Gunneridae</taxon>
        <taxon>Pentapetalae</taxon>
        <taxon>asterids</taxon>
        <taxon>Ericales</taxon>
        <taxon>Ericaceae</taxon>
        <taxon>Vaccinioideae</taxon>
        <taxon>Vaccinieae</taxon>
        <taxon>Vaccinium</taxon>
    </lineage>
</organism>
<reference evidence="1 2" key="1">
    <citation type="journal article" date="2021" name="Hortic Res">
        <title>High-quality reference genome and annotation aids understanding of berry development for evergreen blueberry (Vaccinium darrowii).</title>
        <authorList>
            <person name="Yu J."/>
            <person name="Hulse-Kemp A.M."/>
            <person name="Babiker E."/>
            <person name="Staton M."/>
        </authorList>
    </citation>
    <scope>NUCLEOTIDE SEQUENCE [LARGE SCALE GENOMIC DNA]</scope>
    <source>
        <strain evidence="2">cv. NJ 8807/NJ 8810</strain>
        <tissue evidence="1">Young leaf</tissue>
    </source>
</reference>
<evidence type="ECO:0000313" key="1">
    <source>
        <dbReference type="EMBL" id="KAH7859796.1"/>
    </source>
</evidence>
<dbReference type="Proteomes" id="UP000828048">
    <property type="component" value="Chromosome 4"/>
</dbReference>
<sequence>MEWTRGRTIGRGSSATVSAATSSLSGETFAVKSVELSKSGFLQREQRILSCLRSPHVVGYLGYEISNEDNKVMYNLMMEYLSGGTIADFSRGDRRLKEPAIGFFTRQIVQGLEYIHSSGIAHCDIKGQNILVGEKNEAKIADFGCARAEEEAATIGGTPMYFAPEVARGEEQGCPADIWALGCTVIEMATGGAPWTRVENPLAVLYRIGYSGEIPEFPGFLSDEGKDFLSKCLRTDSKERWTAKQLLKHPFLSETSSERKRILEFDSDFSPTCVLDQGVWNSIEEQESPDVTYENFFSESPEKRIERLSLCSGEANWRWDENWIRIRSHVENVWGGDLLVDYVFR</sequence>